<dbReference type="Gene3D" id="3.40.390.10">
    <property type="entry name" value="Collagenase (Catalytic Domain)"/>
    <property type="match status" value="1"/>
</dbReference>
<evidence type="ECO:0000256" key="12">
    <source>
        <dbReference type="PIRNR" id="PIRNR036365"/>
    </source>
</evidence>
<keyword evidence="7 14" id="KW-0378">Hydrolase</keyword>
<dbReference type="CDD" id="cd04280">
    <property type="entry name" value="ZnMc_astacin_like"/>
    <property type="match status" value="1"/>
</dbReference>
<dbReference type="WBParaSite" id="L893_g14651.t1">
    <property type="protein sequence ID" value="L893_g14651.t1"/>
    <property type="gene ID" value="L893_g14651"/>
</dbReference>
<comment type="caution">
    <text evidence="13">Lacks conserved residue(s) required for the propagation of feature annotation.</text>
</comment>
<dbReference type="PROSITE" id="PS51864">
    <property type="entry name" value="ASTACIN"/>
    <property type="match status" value="1"/>
</dbReference>
<dbReference type="SUPFAM" id="SSF49854">
    <property type="entry name" value="Spermadhesin, CUB domain"/>
    <property type="match status" value="1"/>
</dbReference>
<keyword evidence="19" id="KW-1185">Reference proteome</keyword>
<accession>A0A1I7YBN2</accession>
<proteinExistence type="predicted"/>
<sequence>MRSGLDEVLVEGDIVMTPEQARHYFGVDSEGRRSKRQAYQPKGFPKSLWKDGVYYTFDPRLNQKTRDVVHSAVAFWQANTCIKFTETADVASSPVKPVIVVSPGVGCNSMLGRKMNFDDSQTLNLEPGKCEYFAAATHELAHALGFIHEHTRWDRDEYIYVDLTKLNPNISQNYDKFDVVDQYKKYDKAENDNYGKQYDFGGIMHYDDTAGAIAKGDIVMLAKNPDYQMTIGGAVGPVYGDVYEMNMLYSCYDRCKNSGTVCKHEGMPNPNNCSVCQCPSGFGGDDCSQRQAGNSGFGHDLNCGDTLTAEAHWQTLDVIDVVGAGNYNSSYGNASNPYHCTWHITAPAGKVVEYEVIAFGTYGHEKDVLCTEMCYFGGLKIKGQEDSWKPEGMKLCCSNQLNKIRITTSNLLVIQAYNHLLFSDFAIEYRISKLMRLLYAMESWIAEDAPPKPTKSTAKSTTTTTTTRRTTSSGCPAGYDILSSTGTICYNVNVRLTNFMDASLSCLRTNGSISIAQATVDETILKNIFIKKAKSSRVSKYWSGLKNWKCGIYDINLNTYTYTSCLDLSKKAGYFCQFKLND</sequence>
<comment type="cofactor">
    <cofactor evidence="14 15">
        <name>Zn(2+)</name>
        <dbReference type="ChEBI" id="CHEBI:29105"/>
    </cofactor>
    <text evidence="14 15">Binds 1 zinc ion per subunit.</text>
</comment>
<comment type="subcellular location">
    <subcellularLocation>
        <location evidence="1 12">Secreted</location>
    </subcellularLocation>
</comment>
<dbReference type="Proteomes" id="UP000095287">
    <property type="component" value="Unplaced"/>
</dbReference>
<organism evidence="19 20">
    <name type="scientific">Steinernema glaseri</name>
    <dbReference type="NCBI Taxonomy" id="37863"/>
    <lineage>
        <taxon>Eukaryota</taxon>
        <taxon>Metazoa</taxon>
        <taxon>Ecdysozoa</taxon>
        <taxon>Nematoda</taxon>
        <taxon>Chromadorea</taxon>
        <taxon>Rhabditida</taxon>
        <taxon>Tylenchina</taxon>
        <taxon>Panagrolaimomorpha</taxon>
        <taxon>Strongyloidoidea</taxon>
        <taxon>Steinernematidae</taxon>
        <taxon>Steinernema</taxon>
    </lineage>
</organism>
<evidence type="ECO:0000259" key="18">
    <source>
        <dbReference type="PROSITE" id="PS51864"/>
    </source>
</evidence>
<dbReference type="SUPFAM" id="SSF56436">
    <property type="entry name" value="C-type lectin-like"/>
    <property type="match status" value="1"/>
</dbReference>
<evidence type="ECO:0000256" key="13">
    <source>
        <dbReference type="PROSITE-ProRule" id="PRU00059"/>
    </source>
</evidence>
<dbReference type="GO" id="GO:0006508">
    <property type="term" value="P:proteolysis"/>
    <property type="evidence" value="ECO:0007669"/>
    <property type="project" value="UniProtKB-KW"/>
</dbReference>
<evidence type="ECO:0000256" key="4">
    <source>
        <dbReference type="ARBA" id="ARBA00022670"/>
    </source>
</evidence>
<feature type="region of interest" description="Disordered" evidence="16">
    <location>
        <begin position="449"/>
        <end position="469"/>
    </location>
</feature>
<dbReference type="PROSITE" id="PS01180">
    <property type="entry name" value="CUB"/>
    <property type="match status" value="1"/>
</dbReference>
<feature type="active site" evidence="14">
    <location>
        <position position="139"/>
    </location>
</feature>
<dbReference type="InterPro" id="IPR024079">
    <property type="entry name" value="MetalloPept_cat_dom_sf"/>
</dbReference>
<keyword evidence="9 14" id="KW-0482">Metalloprotease</keyword>
<dbReference type="GO" id="GO:0005576">
    <property type="term" value="C:extracellular region"/>
    <property type="evidence" value="ECO:0007669"/>
    <property type="project" value="UniProtKB-SubCell"/>
</dbReference>
<dbReference type="SUPFAM" id="SSF55486">
    <property type="entry name" value="Metalloproteases ('zincins'), catalytic domain"/>
    <property type="match status" value="1"/>
</dbReference>
<dbReference type="PANTHER" id="PTHR10127:SF780">
    <property type="entry name" value="METALLOENDOPEPTIDASE"/>
    <property type="match status" value="1"/>
</dbReference>
<keyword evidence="8 14" id="KW-0862">Zinc</keyword>
<feature type="binding site" evidence="14">
    <location>
        <position position="148"/>
    </location>
    <ligand>
        <name>Zn(2+)</name>
        <dbReference type="ChEBI" id="CHEBI:29105"/>
        <note>catalytic</note>
    </ligand>
</feature>
<feature type="domain" description="Peptidase M12A" evidence="18">
    <location>
        <begin position="37"/>
        <end position="252"/>
    </location>
</feature>
<evidence type="ECO:0000256" key="2">
    <source>
        <dbReference type="ARBA" id="ARBA00022525"/>
    </source>
</evidence>
<evidence type="ECO:0000313" key="19">
    <source>
        <dbReference type="Proteomes" id="UP000095287"/>
    </source>
</evidence>
<evidence type="ECO:0000256" key="5">
    <source>
        <dbReference type="ARBA" id="ARBA00022723"/>
    </source>
</evidence>
<dbReference type="PIRSF" id="PIRSF036365">
    <property type="entry name" value="Astacin_nematoda"/>
    <property type="match status" value="1"/>
</dbReference>
<evidence type="ECO:0000256" key="15">
    <source>
        <dbReference type="RuleBase" id="RU361183"/>
    </source>
</evidence>
<dbReference type="InterPro" id="IPR000859">
    <property type="entry name" value="CUB_dom"/>
</dbReference>
<dbReference type="InterPro" id="IPR034035">
    <property type="entry name" value="Astacin-like_dom"/>
</dbReference>
<dbReference type="GO" id="GO:0018996">
    <property type="term" value="P:molting cycle, collagen and cuticulin-based cuticle"/>
    <property type="evidence" value="ECO:0007669"/>
    <property type="project" value="InterPro"/>
</dbReference>
<evidence type="ECO:0000256" key="1">
    <source>
        <dbReference type="ARBA" id="ARBA00004613"/>
    </source>
</evidence>
<dbReference type="GO" id="GO:0004222">
    <property type="term" value="F:metalloendopeptidase activity"/>
    <property type="evidence" value="ECO:0007669"/>
    <property type="project" value="UniProtKB-UniRule"/>
</dbReference>
<evidence type="ECO:0000256" key="16">
    <source>
        <dbReference type="SAM" id="MobiDB-lite"/>
    </source>
</evidence>
<dbReference type="GO" id="GO:0008270">
    <property type="term" value="F:zinc ion binding"/>
    <property type="evidence" value="ECO:0007669"/>
    <property type="project" value="UniProtKB-UniRule"/>
</dbReference>
<evidence type="ECO:0000256" key="14">
    <source>
        <dbReference type="PROSITE-ProRule" id="PRU01211"/>
    </source>
</evidence>
<dbReference type="SMART" id="SM00235">
    <property type="entry name" value="ZnMc"/>
    <property type="match status" value="1"/>
</dbReference>
<dbReference type="Gene3D" id="2.60.120.290">
    <property type="entry name" value="Spermadhesin, CUB domain"/>
    <property type="match status" value="1"/>
</dbReference>
<feature type="binding site" evidence="14">
    <location>
        <position position="142"/>
    </location>
    <ligand>
        <name>Zn(2+)</name>
        <dbReference type="ChEBI" id="CHEBI:29105"/>
        <note>catalytic</note>
    </ligand>
</feature>
<keyword evidence="5 14" id="KW-0479">Metal-binding</keyword>
<protein>
    <recommendedName>
        <fullName evidence="12">Zinc metalloproteinase</fullName>
    </recommendedName>
</protein>
<dbReference type="InterPro" id="IPR016187">
    <property type="entry name" value="CTDL_fold"/>
</dbReference>
<evidence type="ECO:0000256" key="10">
    <source>
        <dbReference type="ARBA" id="ARBA00023157"/>
    </source>
</evidence>
<dbReference type="PANTHER" id="PTHR10127">
    <property type="entry name" value="DISCOIDIN, CUB, EGF, LAMININ , AND ZINC METALLOPROTEASE DOMAIN CONTAINING"/>
    <property type="match status" value="1"/>
</dbReference>
<keyword evidence="6" id="KW-0732">Signal</keyword>
<dbReference type="InterPro" id="IPR017050">
    <property type="entry name" value="Metallopeptidase_nem"/>
</dbReference>
<dbReference type="InterPro" id="IPR001506">
    <property type="entry name" value="Peptidase_M12A"/>
</dbReference>
<dbReference type="Pfam" id="PF01400">
    <property type="entry name" value="Astacin"/>
    <property type="match status" value="1"/>
</dbReference>
<dbReference type="InterPro" id="IPR035914">
    <property type="entry name" value="Sperma_CUB_dom_sf"/>
</dbReference>
<keyword evidence="2 12" id="KW-0964">Secreted</keyword>
<dbReference type="AlphaFoldDB" id="A0A1I7YBN2"/>
<reference evidence="20" key="1">
    <citation type="submission" date="2016-11" db="UniProtKB">
        <authorList>
            <consortium name="WormBaseParasite"/>
        </authorList>
    </citation>
    <scope>IDENTIFICATION</scope>
</reference>
<evidence type="ECO:0000256" key="8">
    <source>
        <dbReference type="ARBA" id="ARBA00022833"/>
    </source>
</evidence>
<evidence type="ECO:0000256" key="11">
    <source>
        <dbReference type="ARBA" id="ARBA00023180"/>
    </source>
</evidence>
<evidence type="ECO:0000313" key="20">
    <source>
        <dbReference type="WBParaSite" id="L893_g14651.t1"/>
    </source>
</evidence>
<keyword evidence="11" id="KW-0325">Glycoprotein</keyword>
<evidence type="ECO:0000256" key="3">
    <source>
        <dbReference type="ARBA" id="ARBA00022536"/>
    </source>
</evidence>
<dbReference type="InterPro" id="IPR006026">
    <property type="entry name" value="Peptidase_Metallo"/>
</dbReference>
<evidence type="ECO:0000256" key="9">
    <source>
        <dbReference type="ARBA" id="ARBA00023049"/>
    </source>
</evidence>
<evidence type="ECO:0000259" key="17">
    <source>
        <dbReference type="PROSITE" id="PS01180"/>
    </source>
</evidence>
<feature type="compositionally biased region" description="Low complexity" evidence="16">
    <location>
        <begin position="454"/>
        <end position="469"/>
    </location>
</feature>
<keyword evidence="10" id="KW-1015">Disulfide bond</keyword>
<evidence type="ECO:0000256" key="6">
    <source>
        <dbReference type="ARBA" id="ARBA00022729"/>
    </source>
</evidence>
<dbReference type="PRINTS" id="PR00480">
    <property type="entry name" value="ASTACIN"/>
</dbReference>
<keyword evidence="3" id="KW-0245">EGF-like domain</keyword>
<feature type="binding site" evidence="14">
    <location>
        <position position="138"/>
    </location>
    <ligand>
        <name>Zn(2+)</name>
        <dbReference type="ChEBI" id="CHEBI:29105"/>
        <note>catalytic</note>
    </ligand>
</feature>
<evidence type="ECO:0000256" key="7">
    <source>
        <dbReference type="ARBA" id="ARBA00022801"/>
    </source>
</evidence>
<keyword evidence="4 14" id="KW-0645">Protease</keyword>
<feature type="domain" description="CUB" evidence="17">
    <location>
        <begin position="303"/>
        <end position="432"/>
    </location>
</feature>
<name>A0A1I7YBN2_9BILA</name>